<dbReference type="KEGG" id="dbk:DGMP_26620"/>
<dbReference type="RefSeq" id="WP_228854373.1">
    <property type="nucleotide sequence ID" value="NZ_AP024086.1"/>
</dbReference>
<feature type="domain" description="YdhG-like" evidence="1">
    <location>
        <begin position="21"/>
        <end position="125"/>
    </location>
</feature>
<reference evidence="2" key="1">
    <citation type="submission" date="2020-09" db="EMBL/GenBank/DDBJ databases">
        <title>Desulfogranum mesoprofundum gen. nov., sp. nov., a novel mesophilic, sulfate-reducing chemolithoautotroph isolated from a deep-sea hydrothermal vent chimney in the Suiyo Seamount.</title>
        <authorList>
            <person name="Hashimoto Y."/>
            <person name="Nakagawa S."/>
        </authorList>
    </citation>
    <scope>NUCLEOTIDE SEQUENCE</scope>
    <source>
        <strain evidence="2">KT2</strain>
    </source>
</reference>
<dbReference type="AlphaFoldDB" id="A0A8D5JHW2"/>
<dbReference type="InterPro" id="IPR014922">
    <property type="entry name" value="YdhG-like"/>
</dbReference>
<name>A0A8D5JHW2_9BACT</name>
<dbReference type="EMBL" id="AP024086">
    <property type="protein sequence ID" value="BCL61969.1"/>
    <property type="molecule type" value="Genomic_DNA"/>
</dbReference>
<sequence length="139" mass="16270">MEKIASSQVSETFRSYPPIVREKLMYLRRLILETASESEGIEQLEETLKWGEPSYLTKSGSTIRIGSKKATPEQYAIYFHCKTKLVDTFREIYRSVFKFEGNRAIVFDKNEEIPVEELKHCIYLALTYHNRKHLTMLGV</sequence>
<protein>
    <recommendedName>
        <fullName evidence="1">YdhG-like domain-containing protein</fullName>
    </recommendedName>
</protein>
<proteinExistence type="predicted"/>
<organism evidence="2 3">
    <name type="scientific">Desulfomarina profundi</name>
    <dbReference type="NCBI Taxonomy" id="2772557"/>
    <lineage>
        <taxon>Bacteria</taxon>
        <taxon>Pseudomonadati</taxon>
        <taxon>Thermodesulfobacteriota</taxon>
        <taxon>Desulfobulbia</taxon>
        <taxon>Desulfobulbales</taxon>
        <taxon>Desulfobulbaceae</taxon>
        <taxon>Desulfomarina</taxon>
    </lineage>
</organism>
<dbReference type="Pfam" id="PF08818">
    <property type="entry name" value="DUF1801"/>
    <property type="match status" value="1"/>
</dbReference>
<accession>A0A8D5JHW2</accession>
<dbReference type="Proteomes" id="UP000826725">
    <property type="component" value="Chromosome"/>
</dbReference>
<evidence type="ECO:0000313" key="2">
    <source>
        <dbReference type="EMBL" id="BCL61969.1"/>
    </source>
</evidence>
<evidence type="ECO:0000259" key="1">
    <source>
        <dbReference type="Pfam" id="PF08818"/>
    </source>
</evidence>
<gene>
    <name evidence="2" type="ORF">DGMP_26620</name>
</gene>
<evidence type="ECO:0000313" key="3">
    <source>
        <dbReference type="Proteomes" id="UP000826725"/>
    </source>
</evidence>
<keyword evidence="3" id="KW-1185">Reference proteome</keyword>